<dbReference type="SUPFAM" id="SSF53067">
    <property type="entry name" value="Actin-like ATPase domain"/>
    <property type="match status" value="2"/>
</dbReference>
<comment type="similarity">
    <text evidence="1">Belongs to the actin family.</text>
</comment>
<comment type="caution">
    <text evidence="3">The sequence shown here is derived from an EMBL/GenBank/DDBJ whole genome shotgun (WGS) entry which is preliminary data.</text>
</comment>
<evidence type="ECO:0000313" key="3">
    <source>
        <dbReference type="EMBL" id="KAB7505523.1"/>
    </source>
</evidence>
<dbReference type="PROSITE" id="PS50003">
    <property type="entry name" value="PH_DOMAIN"/>
    <property type="match status" value="1"/>
</dbReference>
<dbReference type="Pfam" id="PF00169">
    <property type="entry name" value="PH"/>
    <property type="match status" value="1"/>
</dbReference>
<dbReference type="InterPro" id="IPR011993">
    <property type="entry name" value="PH-like_dom_sf"/>
</dbReference>
<dbReference type="CDD" id="cd10169">
    <property type="entry name" value="ASKHA_NBD_actin-like"/>
    <property type="match status" value="1"/>
</dbReference>
<dbReference type="InterPro" id="IPR001849">
    <property type="entry name" value="PH_domain"/>
</dbReference>
<dbReference type="SMART" id="SM00233">
    <property type="entry name" value="PH"/>
    <property type="match status" value="1"/>
</dbReference>
<dbReference type="InterPro" id="IPR043129">
    <property type="entry name" value="ATPase_NBD"/>
</dbReference>
<evidence type="ECO:0000256" key="1">
    <source>
        <dbReference type="RuleBase" id="RU000487"/>
    </source>
</evidence>
<dbReference type="SUPFAM" id="SSF50729">
    <property type="entry name" value="PH domain-like"/>
    <property type="match status" value="1"/>
</dbReference>
<dbReference type="OrthoDB" id="337660at2759"/>
<dbReference type="EMBL" id="SEYY01001200">
    <property type="protein sequence ID" value="KAB7505523.1"/>
    <property type="molecule type" value="Genomic_DNA"/>
</dbReference>
<dbReference type="SMART" id="SM00268">
    <property type="entry name" value="ACTIN"/>
    <property type="match status" value="1"/>
</dbReference>
<gene>
    <name evidence="3" type="primary">act26</name>
    <name evidence="3" type="ORF">Anas_01312</name>
</gene>
<dbReference type="InterPro" id="IPR004000">
    <property type="entry name" value="Actin"/>
</dbReference>
<reference evidence="3 4" key="1">
    <citation type="journal article" date="2019" name="PLoS Biol.">
        <title>Sex chromosomes control vertical transmission of feminizing Wolbachia symbionts in an isopod.</title>
        <authorList>
            <person name="Becking T."/>
            <person name="Chebbi M.A."/>
            <person name="Giraud I."/>
            <person name="Moumen B."/>
            <person name="Laverre T."/>
            <person name="Caubet Y."/>
            <person name="Peccoud J."/>
            <person name="Gilbert C."/>
            <person name="Cordaux R."/>
        </authorList>
    </citation>
    <scope>NUCLEOTIDE SEQUENCE [LARGE SCALE GENOMIC DNA]</scope>
    <source>
        <strain evidence="3">ANa2</strain>
        <tissue evidence="3">Whole body excluding digestive tract and cuticle</tissue>
    </source>
</reference>
<dbReference type="Gene3D" id="3.30.420.40">
    <property type="match status" value="1"/>
</dbReference>
<dbReference type="AlphaFoldDB" id="A0A5N5TFV8"/>
<sequence length="440" mass="50392">MMSKPPSTQGWNPQPLLKRLYYVPDAPKMHRREVPFINIEGYLEKLPSGRKKATFWNAWKRRYFVAKDGILFYYQNNQSEKPNMKLPLIGGKIEIMDPSMISVEDGGRESRSAGMLGIDDGKGHYVVVRCPSRQEAERWKEALESHTYDDFTSQYIQPWPRPTNPTLLRDTLVIDIGSCSVRAGVLASQPTLPQVFFPSVVATNRETKAQIWGIEALMPDIRSTSSISFPIRPSHKISKAYNIRIFSVDLNAVSSLLQKTFNDLKVDPKNYNIQLSVPRVLNPHTQAELLKILFDKYGVKSVNMTHQSILALYAYNATSGIIVDIGERLDVVPVIDGYIVDGGVSRVPYGGYRITDHLRQFLFQKNISLINDIDSYIIRMILESICYCAQHYNTEKQRCTMNPENFEKLAPLAEVFSDDPRFDTFRDMSPQNYREFMLEI</sequence>
<organism evidence="3 4">
    <name type="scientific">Armadillidium nasatum</name>
    <dbReference type="NCBI Taxonomy" id="96803"/>
    <lineage>
        <taxon>Eukaryota</taxon>
        <taxon>Metazoa</taxon>
        <taxon>Ecdysozoa</taxon>
        <taxon>Arthropoda</taxon>
        <taxon>Crustacea</taxon>
        <taxon>Multicrustacea</taxon>
        <taxon>Malacostraca</taxon>
        <taxon>Eumalacostraca</taxon>
        <taxon>Peracarida</taxon>
        <taxon>Isopoda</taxon>
        <taxon>Oniscidea</taxon>
        <taxon>Crinocheta</taxon>
        <taxon>Armadillidiidae</taxon>
        <taxon>Armadillidium</taxon>
    </lineage>
</organism>
<proteinExistence type="inferred from homology"/>
<dbReference type="Pfam" id="PF00022">
    <property type="entry name" value="Actin"/>
    <property type="match status" value="1"/>
</dbReference>
<name>A0A5N5TFV8_9CRUS</name>
<dbReference type="CDD" id="cd00821">
    <property type="entry name" value="PH"/>
    <property type="match status" value="1"/>
</dbReference>
<dbReference type="PANTHER" id="PTHR11937">
    <property type="entry name" value="ACTIN"/>
    <property type="match status" value="1"/>
</dbReference>
<accession>A0A5N5TFV8</accession>
<dbReference type="Gene3D" id="3.90.640.10">
    <property type="entry name" value="Actin, Chain A, domain 4"/>
    <property type="match status" value="1"/>
</dbReference>
<keyword evidence="4" id="KW-1185">Reference proteome</keyword>
<dbReference type="Proteomes" id="UP000326759">
    <property type="component" value="Unassembled WGS sequence"/>
</dbReference>
<dbReference type="Gene3D" id="2.30.29.30">
    <property type="entry name" value="Pleckstrin-homology domain (PH domain)/Phosphotyrosine-binding domain (PTB)"/>
    <property type="match status" value="1"/>
</dbReference>
<evidence type="ECO:0000313" key="4">
    <source>
        <dbReference type="Proteomes" id="UP000326759"/>
    </source>
</evidence>
<protein>
    <submittedName>
        <fullName evidence="3">Putative actin-26</fullName>
    </submittedName>
</protein>
<feature type="domain" description="PH" evidence="2">
    <location>
        <begin position="36"/>
        <end position="148"/>
    </location>
</feature>
<evidence type="ECO:0000259" key="2">
    <source>
        <dbReference type="PROSITE" id="PS50003"/>
    </source>
</evidence>